<feature type="transmembrane region" description="Helical" evidence="11">
    <location>
        <begin position="1110"/>
        <end position="1131"/>
    </location>
</feature>
<proteinExistence type="predicted"/>
<feature type="domain" description="E3 ubiquitin-protein ligase MARCHF6-like C-terminal" evidence="12">
    <location>
        <begin position="966"/>
        <end position="1136"/>
    </location>
</feature>
<dbReference type="AlphaFoldDB" id="A0A4S4MVB1"/>
<dbReference type="GO" id="GO:0061630">
    <property type="term" value="F:ubiquitin protein ligase activity"/>
    <property type="evidence" value="ECO:0007669"/>
    <property type="project" value="UniProtKB-EC"/>
</dbReference>
<keyword evidence="8 11" id="KW-1133">Transmembrane helix</keyword>
<keyword evidence="14" id="KW-1185">Reference proteome</keyword>
<keyword evidence="9 11" id="KW-0472">Membrane</keyword>
<comment type="catalytic activity">
    <reaction evidence="1">
        <text>S-ubiquitinyl-[E2 ubiquitin-conjugating enzyme]-L-cysteine + [acceptor protein]-L-lysine = [E2 ubiquitin-conjugating enzyme]-L-cysteine + N(6)-ubiquitinyl-[acceptor protein]-L-lysine.</text>
        <dbReference type="EC" id="2.3.2.27"/>
    </reaction>
</comment>
<feature type="region of interest" description="Disordered" evidence="10">
    <location>
        <begin position="242"/>
        <end position="312"/>
    </location>
</feature>
<dbReference type="OrthoDB" id="264354at2759"/>
<dbReference type="PANTHER" id="PTHR13145:SF0">
    <property type="entry name" value="E3 UBIQUITIN-PROTEIN LIGASE MARCHF6"/>
    <property type="match status" value="1"/>
</dbReference>
<evidence type="ECO:0000256" key="11">
    <source>
        <dbReference type="SAM" id="Phobius"/>
    </source>
</evidence>
<dbReference type="Proteomes" id="UP000308730">
    <property type="component" value="Unassembled WGS sequence"/>
</dbReference>
<feature type="compositionally biased region" description="Basic and acidic residues" evidence="10">
    <location>
        <begin position="294"/>
        <end position="310"/>
    </location>
</feature>
<feature type="region of interest" description="Disordered" evidence="10">
    <location>
        <begin position="110"/>
        <end position="152"/>
    </location>
</feature>
<keyword evidence="7" id="KW-0833">Ubl conjugation pathway</keyword>
<feature type="transmembrane region" description="Helical" evidence="11">
    <location>
        <begin position="976"/>
        <end position="1001"/>
    </location>
</feature>
<dbReference type="EC" id="2.3.2.27" evidence="4"/>
<feature type="transmembrane region" description="Helical" evidence="11">
    <location>
        <begin position="881"/>
        <end position="902"/>
    </location>
</feature>
<evidence type="ECO:0000256" key="4">
    <source>
        <dbReference type="ARBA" id="ARBA00012483"/>
    </source>
</evidence>
<reference evidence="13 14" key="1">
    <citation type="submission" date="2019-02" db="EMBL/GenBank/DDBJ databases">
        <title>Genome sequencing of the rare red list fungi Antrodiella citrinella (Flaviporus citrinellus).</title>
        <authorList>
            <person name="Buettner E."/>
            <person name="Kellner H."/>
        </authorList>
    </citation>
    <scope>NUCLEOTIDE SEQUENCE [LARGE SCALE GENOMIC DNA]</scope>
    <source>
        <strain evidence="13 14">DSM 108506</strain>
    </source>
</reference>
<evidence type="ECO:0000256" key="8">
    <source>
        <dbReference type="ARBA" id="ARBA00022989"/>
    </source>
</evidence>
<feature type="transmembrane region" description="Helical" evidence="11">
    <location>
        <begin position="29"/>
        <end position="49"/>
    </location>
</feature>
<dbReference type="InterPro" id="IPR056521">
    <property type="entry name" value="MARCHF6-like_C"/>
</dbReference>
<feature type="transmembrane region" description="Helical" evidence="11">
    <location>
        <begin position="577"/>
        <end position="608"/>
    </location>
</feature>
<evidence type="ECO:0000256" key="3">
    <source>
        <dbReference type="ARBA" id="ARBA00004906"/>
    </source>
</evidence>
<evidence type="ECO:0000256" key="6">
    <source>
        <dbReference type="ARBA" id="ARBA00022692"/>
    </source>
</evidence>
<dbReference type="PANTHER" id="PTHR13145">
    <property type="entry name" value="SSM4 PROTEIN"/>
    <property type="match status" value="1"/>
</dbReference>
<feature type="transmembrane region" description="Helical" evidence="11">
    <location>
        <begin position="535"/>
        <end position="556"/>
    </location>
</feature>
<feature type="transmembrane region" description="Helical" evidence="11">
    <location>
        <begin position="922"/>
        <end position="942"/>
    </location>
</feature>
<feature type="region of interest" description="Disordered" evidence="10">
    <location>
        <begin position="1155"/>
        <end position="1185"/>
    </location>
</feature>
<gene>
    <name evidence="13" type="ORF">EUX98_g4673</name>
</gene>
<evidence type="ECO:0000259" key="12">
    <source>
        <dbReference type="Pfam" id="PF23113"/>
    </source>
</evidence>
<feature type="compositionally biased region" description="Acidic residues" evidence="10">
    <location>
        <begin position="256"/>
        <end position="280"/>
    </location>
</feature>
<dbReference type="EMBL" id="SGPM01000120">
    <property type="protein sequence ID" value="THH29527.1"/>
    <property type="molecule type" value="Genomic_DNA"/>
</dbReference>
<dbReference type="Pfam" id="PF23113">
    <property type="entry name" value="MARCHF6_C"/>
    <property type="match status" value="1"/>
</dbReference>
<accession>A0A4S4MVB1</accession>
<keyword evidence="6 11" id="KW-0812">Transmembrane</keyword>
<feature type="compositionally biased region" description="Basic and acidic residues" evidence="10">
    <location>
        <begin position="1155"/>
        <end position="1169"/>
    </location>
</feature>
<evidence type="ECO:0000256" key="2">
    <source>
        <dbReference type="ARBA" id="ARBA00004141"/>
    </source>
</evidence>
<keyword evidence="5" id="KW-0808">Transferase</keyword>
<feature type="transmembrane region" description="Helical" evidence="11">
    <location>
        <begin position="628"/>
        <end position="649"/>
    </location>
</feature>
<feature type="transmembrane region" description="Helical" evidence="11">
    <location>
        <begin position="732"/>
        <end position="748"/>
    </location>
</feature>
<evidence type="ECO:0000313" key="14">
    <source>
        <dbReference type="Proteomes" id="UP000308730"/>
    </source>
</evidence>
<dbReference type="GO" id="GO:0036503">
    <property type="term" value="P:ERAD pathway"/>
    <property type="evidence" value="ECO:0007669"/>
    <property type="project" value="TreeGrafter"/>
</dbReference>
<evidence type="ECO:0000256" key="10">
    <source>
        <dbReference type="SAM" id="MobiDB-lite"/>
    </source>
</evidence>
<evidence type="ECO:0000256" key="1">
    <source>
        <dbReference type="ARBA" id="ARBA00000900"/>
    </source>
</evidence>
<comment type="caution">
    <text evidence="13">The sequence shown here is derived from an EMBL/GenBank/DDBJ whole genome shotgun (WGS) entry which is preliminary data.</text>
</comment>
<evidence type="ECO:0000256" key="9">
    <source>
        <dbReference type="ARBA" id="ARBA00023136"/>
    </source>
</evidence>
<feature type="transmembrane region" description="Helical" evidence="11">
    <location>
        <begin position="1068"/>
        <end position="1090"/>
    </location>
</feature>
<feature type="compositionally biased region" description="Pro residues" evidence="10">
    <location>
        <begin position="71"/>
        <end position="93"/>
    </location>
</feature>
<organism evidence="13 14">
    <name type="scientific">Antrodiella citrinella</name>
    <dbReference type="NCBI Taxonomy" id="2447956"/>
    <lineage>
        <taxon>Eukaryota</taxon>
        <taxon>Fungi</taxon>
        <taxon>Dikarya</taxon>
        <taxon>Basidiomycota</taxon>
        <taxon>Agaricomycotina</taxon>
        <taxon>Agaricomycetes</taxon>
        <taxon>Polyporales</taxon>
        <taxon>Steccherinaceae</taxon>
        <taxon>Antrodiella</taxon>
    </lineage>
</organism>
<evidence type="ECO:0000256" key="7">
    <source>
        <dbReference type="ARBA" id="ARBA00022786"/>
    </source>
</evidence>
<feature type="transmembrane region" description="Helical" evidence="11">
    <location>
        <begin position="346"/>
        <end position="365"/>
    </location>
</feature>
<feature type="region of interest" description="Disordered" evidence="10">
    <location>
        <begin position="61"/>
        <end position="93"/>
    </location>
</feature>
<protein>
    <recommendedName>
        <fullName evidence="4">RING-type E3 ubiquitin transferase</fullName>
        <ecNumber evidence="4">2.3.2.27</ecNumber>
    </recommendedName>
</protein>
<evidence type="ECO:0000256" key="5">
    <source>
        <dbReference type="ARBA" id="ARBA00022679"/>
    </source>
</evidence>
<sequence>MTTSYNETTTAFLHVLFTHPMVRNISADILSGQIIASVIVLGFVAVFLLREWISQNARPGVFDDAEAPPEGDAPPPLLPAEPDAPAPVLPPAQVAPPLLLDGPLIQRPNIIIEDQAEPSDTGRRTRRRVREGDSESVAVPPPSKKGKEPVRSNLKVATKEFEAGPSNYFQSSTSHLDNSADSDETLIEDLQDEHHHYFRETEVPLPQTPEEDFVDMPESETVRWHEEDGRRGRNRIVARHPPAVENYEMPDLVPVSDEDDEDEDEYALPFEGEMDDEEHEEEHQLPVGPAPRLADARPRPEEQQPPRPDQDLMDQEEIDAAMEDDMDGALEAIGLRGPLYGVVQNAGLMILVLDITIAVLVWLPFTVGKTLALLALNPRRSVQLLHSPLRAIRFVTDPIVDLTLYLIARTIFPPLIRLGESIGNTTFSTLTALVGEHMAVRMFDFVVEISNRSVQAANATWEYVLPHIIQSPEAAAAAVESGPSFMERLASQDSVFFRYAEPYFAPIGHTVRVQSADAKKTWITLAVGSGTSSRLFAICLGYAVDALLLALYLNVLTVGSVKSAGIAVRNAVRQQLLVVKVAGFIIVELVVFPLGCGVMLDICTVWLFPHGSFRSRAAFLMFAPLTAAFYHWVLGTMFMYQFAVLLAGCRSIMRSGAMWFIKDPQDQNFHPIRDILERPTFVQIRKLLLSAVMYGLVVLSGVATVSGLLRIFSRTIMPFRWKVTEPLSEVPIDLLFLLIALPYTLHYFRPKRFIHKAGTRLWRTVSRLLRLTSYMFGERHASEEYTPTGSPWRQLFVQQGIEMDDSEAKHDGTFRRVPNNDNVALVKHESATIEVDAEGEPLSDRDRRLLALQNAEAEKMKRNVKEDYIIVYLPPHFRYRIVTFIFTMWVIGSTGLALALAGPIFLGRGFFGLFLSRQVHDGYSFLAGFYLLWACWLIAVAVERMDKRRQRRSGSEPRAQFPLYLAKRTLLWIAQVAYLVFFLGFVIPTLVALVMELYIILPARMSINADLEPRIRIVDMWALGLVYSKIALRAHRMQAADGRIARGIDHIRRTGWTHPDPFRATKEVIIPLTGGLFSMILVPAILLWGARRLDVFRVDDNFLFLHVYPSLFTVAGCAHGISALSSLIGTWSQSVRDKEFLVEMRLQNLEADVAAKEKKQREKEKERAESASPVLDADQYLDEDD</sequence>
<evidence type="ECO:0000313" key="13">
    <source>
        <dbReference type="EMBL" id="THH29527.1"/>
    </source>
</evidence>
<dbReference type="GO" id="GO:0005789">
    <property type="term" value="C:endoplasmic reticulum membrane"/>
    <property type="evidence" value="ECO:0007669"/>
    <property type="project" value="TreeGrafter"/>
</dbReference>
<comment type="pathway">
    <text evidence="3">Protein modification; protein ubiquitination.</text>
</comment>
<name>A0A4S4MVB1_9APHY</name>
<feature type="transmembrane region" description="Helical" evidence="11">
    <location>
        <begin position="687"/>
        <end position="712"/>
    </location>
</feature>
<comment type="subcellular location">
    <subcellularLocation>
        <location evidence="2">Membrane</location>
        <topology evidence="2">Multi-pass membrane protein</topology>
    </subcellularLocation>
</comment>